<name>A0A7G9YDS4_9EURY</name>
<keyword evidence="1" id="KW-0680">Restriction system</keyword>
<reference evidence="3" key="1">
    <citation type="submission" date="2020-06" db="EMBL/GenBank/DDBJ databases">
        <title>Unique genomic features of the anaerobic methanotrophic archaea.</title>
        <authorList>
            <person name="Chadwick G.L."/>
            <person name="Skennerton C.T."/>
            <person name="Laso-Perez R."/>
            <person name="Leu A.O."/>
            <person name="Speth D.R."/>
            <person name="Yu H."/>
            <person name="Morgan-Lang C."/>
            <person name="Hatzenpichler R."/>
            <person name="Goudeau D."/>
            <person name="Malmstrom R."/>
            <person name="Brazelton W.J."/>
            <person name="Woyke T."/>
            <person name="Hallam S.J."/>
            <person name="Tyson G.W."/>
            <person name="Wegener G."/>
            <person name="Boetius A."/>
            <person name="Orphan V."/>
        </authorList>
    </citation>
    <scope>NUCLEOTIDE SEQUENCE</scope>
</reference>
<proteinExistence type="predicted"/>
<sequence>MNSLPDGFKMTELGALPEGWDVVMLGAVTEFSRKPRSLNINKCKKIPFIPMEYIPDEKIYISKYDLKTKIKLRVGHSSIKAIYWLQKLHLLLKMESNV</sequence>
<evidence type="ECO:0000256" key="2">
    <source>
        <dbReference type="ARBA" id="ARBA00023125"/>
    </source>
</evidence>
<protein>
    <recommendedName>
        <fullName evidence="4">Type I restriction modification DNA specificity domain-containing protein</fullName>
    </recommendedName>
</protein>
<organism evidence="3">
    <name type="scientific">Candidatus Methanogaster sp. ANME-2c ERB4</name>
    <dbReference type="NCBI Taxonomy" id="2759911"/>
    <lineage>
        <taxon>Archaea</taxon>
        <taxon>Methanobacteriati</taxon>
        <taxon>Methanobacteriota</taxon>
        <taxon>Stenosarchaea group</taxon>
        <taxon>Methanomicrobia</taxon>
        <taxon>Methanosarcinales</taxon>
        <taxon>ANME-2 cluster</taxon>
        <taxon>Candidatus Methanogasteraceae</taxon>
        <taxon>Candidatus Methanogaster</taxon>
    </lineage>
</organism>
<evidence type="ECO:0000313" key="3">
    <source>
        <dbReference type="EMBL" id="QNO46158.1"/>
    </source>
</evidence>
<dbReference type="SUPFAM" id="SSF116734">
    <property type="entry name" value="DNA methylase specificity domain"/>
    <property type="match status" value="1"/>
</dbReference>
<dbReference type="GO" id="GO:0009307">
    <property type="term" value="P:DNA restriction-modification system"/>
    <property type="evidence" value="ECO:0007669"/>
    <property type="project" value="UniProtKB-KW"/>
</dbReference>
<dbReference type="EMBL" id="MT631170">
    <property type="protein sequence ID" value="QNO46158.1"/>
    <property type="molecule type" value="Genomic_DNA"/>
</dbReference>
<accession>A0A7G9YDS4</accession>
<dbReference type="AlphaFoldDB" id="A0A7G9YDS4"/>
<keyword evidence="2" id="KW-0238">DNA-binding</keyword>
<dbReference type="InterPro" id="IPR044946">
    <property type="entry name" value="Restrct_endonuc_typeI_TRD_sf"/>
</dbReference>
<dbReference type="GO" id="GO:0003677">
    <property type="term" value="F:DNA binding"/>
    <property type="evidence" value="ECO:0007669"/>
    <property type="project" value="UniProtKB-KW"/>
</dbReference>
<gene>
    <name evidence="3" type="ORF">LJAJCFKK_00009</name>
</gene>
<evidence type="ECO:0000256" key="1">
    <source>
        <dbReference type="ARBA" id="ARBA00022747"/>
    </source>
</evidence>
<dbReference type="Gene3D" id="3.90.220.20">
    <property type="entry name" value="DNA methylase specificity domains"/>
    <property type="match status" value="1"/>
</dbReference>
<evidence type="ECO:0008006" key="4">
    <source>
        <dbReference type="Google" id="ProtNLM"/>
    </source>
</evidence>